<evidence type="ECO:0000256" key="4">
    <source>
        <dbReference type="ARBA" id="ARBA00022692"/>
    </source>
</evidence>
<proteinExistence type="inferred from homology"/>
<feature type="transmembrane region" description="Helical" evidence="7">
    <location>
        <begin position="20"/>
        <end position="36"/>
    </location>
</feature>
<sequence>MLTYPTIDPTVFSIGPISVHWYGLMYLFGFIAAWMLGRYRASKPTNIWTAEMVDDLVTFCVLGVVLGGRLGYILFYDLPFYLSNPEQLFAIWNGGMSFHGGLLGVIICFVLFGRKHNMTLFEVGDFFAPMVPPGLFFGRIGNFINGELWGRTTDAPVGMIFPGGGPLPRHPSQLYEAALEGVLFFVILWGFSAKPRPTRAVSGLFLICYATFRFTVEFFREPDAQLGFIAFNWLTMGMLLCVPMVLFGVYLLTLAYKRNEYPTDRK</sequence>
<dbReference type="InterPro" id="IPR001640">
    <property type="entry name" value="Lgt"/>
</dbReference>
<feature type="transmembrane region" description="Helical" evidence="7">
    <location>
        <begin position="88"/>
        <end position="112"/>
    </location>
</feature>
<feature type="transmembrane region" description="Helical" evidence="7">
    <location>
        <begin position="174"/>
        <end position="192"/>
    </location>
</feature>
<comment type="subcellular location">
    <subcellularLocation>
        <location evidence="7">Cell membrane</location>
        <topology evidence="7">Multi-pass membrane protein</topology>
    </subcellularLocation>
</comment>
<reference evidence="8 9" key="1">
    <citation type="submission" date="2015-01" db="EMBL/GenBank/DDBJ databases">
        <title>Desulfovibrio sp. JC271 draft genome sequence.</title>
        <authorList>
            <person name="Shivani Y."/>
            <person name="Subhash Y."/>
            <person name="Sasikala C."/>
            <person name="Ramana C.V."/>
        </authorList>
    </citation>
    <scope>NUCLEOTIDE SEQUENCE [LARGE SCALE GENOMIC DNA]</scope>
    <source>
        <strain evidence="8 9">JC271</strain>
    </source>
</reference>
<keyword evidence="9" id="KW-1185">Reference proteome</keyword>
<evidence type="ECO:0000256" key="7">
    <source>
        <dbReference type="HAMAP-Rule" id="MF_01147"/>
    </source>
</evidence>
<dbReference type="EMBL" id="JXMS01000039">
    <property type="protein sequence ID" value="OBQ45824.1"/>
    <property type="molecule type" value="Genomic_DNA"/>
</dbReference>
<organism evidence="8 9">
    <name type="scientific">Halodesulfovibrio spirochaetisodalis</name>
    <dbReference type="NCBI Taxonomy" id="1560234"/>
    <lineage>
        <taxon>Bacteria</taxon>
        <taxon>Pseudomonadati</taxon>
        <taxon>Thermodesulfobacteriota</taxon>
        <taxon>Desulfovibrionia</taxon>
        <taxon>Desulfovibrionales</taxon>
        <taxon>Desulfovibrionaceae</taxon>
        <taxon>Halodesulfovibrio</taxon>
    </lineage>
</organism>
<dbReference type="OrthoDB" id="871140at2"/>
<dbReference type="GO" id="GO:0008961">
    <property type="term" value="F:phosphatidylglycerol-prolipoprotein diacylglyceryl transferase activity"/>
    <property type="evidence" value="ECO:0007669"/>
    <property type="project" value="UniProtKB-UniRule"/>
</dbReference>
<feature type="transmembrane region" description="Helical" evidence="7">
    <location>
        <begin position="198"/>
        <end position="216"/>
    </location>
</feature>
<protein>
    <recommendedName>
        <fullName evidence="7">Phosphatidylglycerol--prolipoprotein diacylglyceryl transferase</fullName>
        <ecNumber evidence="7">2.5.1.145</ecNumber>
    </recommendedName>
</protein>
<dbReference type="EC" id="2.5.1.145" evidence="7"/>
<dbReference type="GO" id="GO:0042158">
    <property type="term" value="P:lipoprotein biosynthetic process"/>
    <property type="evidence" value="ECO:0007669"/>
    <property type="project" value="UniProtKB-UniRule"/>
</dbReference>
<keyword evidence="8" id="KW-0449">Lipoprotein</keyword>
<keyword evidence="5 7" id="KW-1133">Transmembrane helix</keyword>
<dbReference type="STRING" id="1560234.SP90_15885"/>
<dbReference type="PATRIC" id="fig|1560234.3.peg.2475"/>
<feature type="binding site" evidence="7">
    <location>
        <position position="139"/>
    </location>
    <ligand>
        <name>a 1,2-diacyl-sn-glycero-3-phospho-(1'-sn-glycerol)</name>
        <dbReference type="ChEBI" id="CHEBI:64716"/>
    </ligand>
</feature>
<evidence type="ECO:0000256" key="6">
    <source>
        <dbReference type="ARBA" id="ARBA00023136"/>
    </source>
</evidence>
<dbReference type="GO" id="GO:0005886">
    <property type="term" value="C:plasma membrane"/>
    <property type="evidence" value="ECO:0007669"/>
    <property type="project" value="UniProtKB-SubCell"/>
</dbReference>
<accession>A0A1B7X8X4</accession>
<dbReference type="RefSeq" id="WP_066858654.1">
    <property type="nucleotide sequence ID" value="NZ_JXMS01000039.1"/>
</dbReference>
<keyword evidence="6 7" id="KW-0472">Membrane</keyword>
<dbReference type="UniPathway" id="UPA00664"/>
<evidence type="ECO:0000256" key="1">
    <source>
        <dbReference type="ARBA" id="ARBA00007150"/>
    </source>
</evidence>
<dbReference type="NCBIfam" id="TIGR00544">
    <property type="entry name" value="lgt"/>
    <property type="match status" value="1"/>
</dbReference>
<feature type="transmembrane region" description="Helical" evidence="7">
    <location>
        <begin position="228"/>
        <end position="256"/>
    </location>
</feature>
<comment type="function">
    <text evidence="7">Catalyzes the transfer of the diacylglyceryl group from phosphatidylglycerol to the sulfhydryl group of the N-terminal cysteine of a prolipoprotein, the first step in the formation of mature lipoproteins.</text>
</comment>
<evidence type="ECO:0000313" key="8">
    <source>
        <dbReference type="EMBL" id="OBQ45824.1"/>
    </source>
</evidence>
<dbReference type="PANTHER" id="PTHR30589:SF0">
    <property type="entry name" value="PHOSPHATIDYLGLYCEROL--PROLIPOPROTEIN DIACYLGLYCERYL TRANSFERASE"/>
    <property type="match status" value="1"/>
</dbReference>
<dbReference type="PANTHER" id="PTHR30589">
    <property type="entry name" value="PROLIPOPROTEIN DIACYLGLYCERYL TRANSFERASE"/>
    <property type="match status" value="1"/>
</dbReference>
<dbReference type="Pfam" id="PF01790">
    <property type="entry name" value="LGT"/>
    <property type="match status" value="1"/>
</dbReference>
<dbReference type="HAMAP" id="MF_01147">
    <property type="entry name" value="Lgt"/>
    <property type="match status" value="1"/>
</dbReference>
<gene>
    <name evidence="7" type="primary">lgt</name>
    <name evidence="8" type="ORF">SP90_15885</name>
</gene>
<evidence type="ECO:0000256" key="5">
    <source>
        <dbReference type="ARBA" id="ARBA00022989"/>
    </source>
</evidence>
<evidence type="ECO:0000256" key="2">
    <source>
        <dbReference type="ARBA" id="ARBA00022475"/>
    </source>
</evidence>
<dbReference type="Proteomes" id="UP000091979">
    <property type="component" value="Unassembled WGS sequence"/>
</dbReference>
<keyword evidence="2 7" id="KW-1003">Cell membrane</keyword>
<comment type="caution">
    <text evidence="8">The sequence shown here is derived from an EMBL/GenBank/DDBJ whole genome shotgun (WGS) entry which is preliminary data.</text>
</comment>
<keyword evidence="3 7" id="KW-0808">Transferase</keyword>
<keyword evidence="4 7" id="KW-0812">Transmembrane</keyword>
<comment type="catalytic activity">
    <reaction evidence="7">
        <text>L-cysteinyl-[prolipoprotein] + a 1,2-diacyl-sn-glycero-3-phospho-(1'-sn-glycerol) = an S-1,2-diacyl-sn-glyceryl-L-cysteinyl-[prolipoprotein] + sn-glycerol 1-phosphate + H(+)</text>
        <dbReference type="Rhea" id="RHEA:56712"/>
        <dbReference type="Rhea" id="RHEA-COMP:14679"/>
        <dbReference type="Rhea" id="RHEA-COMP:14680"/>
        <dbReference type="ChEBI" id="CHEBI:15378"/>
        <dbReference type="ChEBI" id="CHEBI:29950"/>
        <dbReference type="ChEBI" id="CHEBI:57685"/>
        <dbReference type="ChEBI" id="CHEBI:64716"/>
        <dbReference type="ChEBI" id="CHEBI:140658"/>
        <dbReference type="EC" id="2.5.1.145"/>
    </reaction>
</comment>
<evidence type="ECO:0000256" key="3">
    <source>
        <dbReference type="ARBA" id="ARBA00022679"/>
    </source>
</evidence>
<comment type="pathway">
    <text evidence="7">Protein modification; lipoprotein biosynthesis (diacylglyceryl transfer).</text>
</comment>
<dbReference type="PROSITE" id="PS01311">
    <property type="entry name" value="LGT"/>
    <property type="match status" value="1"/>
</dbReference>
<dbReference type="AlphaFoldDB" id="A0A1B7X8X4"/>
<evidence type="ECO:0000313" key="9">
    <source>
        <dbReference type="Proteomes" id="UP000091979"/>
    </source>
</evidence>
<comment type="similarity">
    <text evidence="1 7">Belongs to the Lgt family.</text>
</comment>
<name>A0A1B7X8X4_9BACT</name>
<feature type="transmembrane region" description="Helical" evidence="7">
    <location>
        <begin position="56"/>
        <end position="76"/>
    </location>
</feature>